<evidence type="ECO:0000259" key="7">
    <source>
        <dbReference type="PROSITE" id="PS50045"/>
    </source>
</evidence>
<name>A0ABV7IC40_9RHOB</name>
<dbReference type="InterPro" id="IPR002197">
    <property type="entry name" value="HTH_Fis"/>
</dbReference>
<keyword evidence="3" id="KW-0902">Two-component regulatory system</keyword>
<dbReference type="Pfam" id="PF14532">
    <property type="entry name" value="Sigma54_activ_2"/>
    <property type="match status" value="1"/>
</dbReference>
<dbReference type="PROSITE" id="PS50045">
    <property type="entry name" value="SIGMA54_INTERACT_4"/>
    <property type="match status" value="1"/>
</dbReference>
<comment type="caution">
    <text evidence="8">The sequence shown here is derived from an EMBL/GenBank/DDBJ whole genome shotgun (WGS) entry which is preliminary data.</text>
</comment>
<dbReference type="InterPro" id="IPR029016">
    <property type="entry name" value="GAF-like_dom_sf"/>
</dbReference>
<dbReference type="Pfam" id="PF01590">
    <property type="entry name" value="GAF"/>
    <property type="match status" value="1"/>
</dbReference>
<dbReference type="InterPro" id="IPR025662">
    <property type="entry name" value="Sigma_54_int_dom_ATP-bd_1"/>
</dbReference>
<accession>A0ABV7IC40</accession>
<keyword evidence="1" id="KW-0547">Nucleotide-binding</keyword>
<evidence type="ECO:0000313" key="9">
    <source>
        <dbReference type="Proteomes" id="UP001595557"/>
    </source>
</evidence>
<dbReference type="EMBL" id="JBHRTE010000019">
    <property type="protein sequence ID" value="MFC3167251.1"/>
    <property type="molecule type" value="Genomic_DNA"/>
</dbReference>
<keyword evidence="6" id="KW-0804">Transcription</keyword>
<keyword evidence="9" id="KW-1185">Reference proteome</keyword>
<gene>
    <name evidence="8" type="ORF">ACFOD7_04225</name>
</gene>
<dbReference type="SUPFAM" id="SSF46689">
    <property type="entry name" value="Homeodomain-like"/>
    <property type="match status" value="1"/>
</dbReference>
<evidence type="ECO:0000256" key="4">
    <source>
        <dbReference type="ARBA" id="ARBA00023015"/>
    </source>
</evidence>
<reference evidence="9" key="1">
    <citation type="journal article" date="2019" name="Int. J. Syst. Evol. Microbiol.">
        <title>The Global Catalogue of Microorganisms (GCM) 10K type strain sequencing project: providing services to taxonomists for standard genome sequencing and annotation.</title>
        <authorList>
            <consortium name="The Broad Institute Genomics Platform"/>
            <consortium name="The Broad Institute Genome Sequencing Center for Infectious Disease"/>
            <person name="Wu L."/>
            <person name="Ma J."/>
        </authorList>
    </citation>
    <scope>NUCLEOTIDE SEQUENCE [LARGE SCALE GENOMIC DNA]</scope>
    <source>
        <strain evidence="9">KCTC 52239</strain>
    </source>
</reference>
<dbReference type="SUPFAM" id="SSF55781">
    <property type="entry name" value="GAF domain-like"/>
    <property type="match status" value="1"/>
</dbReference>
<dbReference type="InterPro" id="IPR009057">
    <property type="entry name" value="Homeodomain-like_sf"/>
</dbReference>
<dbReference type="Gene3D" id="3.40.50.300">
    <property type="entry name" value="P-loop containing nucleotide triphosphate hydrolases"/>
    <property type="match status" value="1"/>
</dbReference>
<dbReference type="InterPro" id="IPR003018">
    <property type="entry name" value="GAF"/>
</dbReference>
<dbReference type="RefSeq" id="WP_377706795.1">
    <property type="nucleotide sequence ID" value="NZ_JBHRTE010000019.1"/>
</dbReference>
<dbReference type="InterPro" id="IPR025944">
    <property type="entry name" value="Sigma_54_int_dom_CS"/>
</dbReference>
<dbReference type="InterPro" id="IPR002078">
    <property type="entry name" value="Sigma_54_int"/>
</dbReference>
<feature type="domain" description="Sigma-54 factor interaction" evidence="7">
    <location>
        <begin position="321"/>
        <end position="510"/>
    </location>
</feature>
<dbReference type="PANTHER" id="PTHR32071">
    <property type="entry name" value="TRANSCRIPTIONAL REGULATORY PROTEIN"/>
    <property type="match status" value="1"/>
</dbReference>
<evidence type="ECO:0000256" key="5">
    <source>
        <dbReference type="ARBA" id="ARBA00023125"/>
    </source>
</evidence>
<dbReference type="InterPro" id="IPR058031">
    <property type="entry name" value="AAA_lid_NorR"/>
</dbReference>
<sequence length="577" mass="61862">MRDTDHVAEIDRVLRGQATGRDSVVSRSWRRCVERYGLDPARPSPAHIVTEAELRSHREQSERLIAIARSGLGALFRQVAGQNYVLLLADAKGVTVDFLGDSRFQDELRQAGLYLGSDWSEHRAGTCGVGACLVTGQAVTIHQTDHFDLHHTPLSCTAAPIFDTTGQLTAVLDLSLLRSPQPKASQNLAMNLVRTAARRVEMANLMAMSRRDWVLRLSTAPDFLEVDPEAAIALDAGGRVIGMTHAAQAALGNGTPLLGQRLEDLAEVTTDDLPDLMRGRPAEDRVIRLRDGGALFGHAIAPQAARLPRGQPLLPGGLSSLAGSDPAMGALLAQAARLAPSTLPLLIAGETGTGKERLARAIHLCRPEPAPLRVIDCAGGEASFDAAWNDEGGTLLLRGVEDLSAAAQALLLRRLAPCKLRVLATTRCDLAAAVARGAFRADLFFRIAGAALPVPPLRMRQDLDWLIDRLLRAANADGLRLSAGARAELKARSWPGNLRELAATLQAAVLLAEGTVIDARDLPPPLLAPATETRPDDDLRAVLEACGWNMALAARRLGVNRSTVLRRMQRLGLTVPN</sequence>
<dbReference type="Pfam" id="PF25601">
    <property type="entry name" value="AAA_lid_14"/>
    <property type="match status" value="1"/>
</dbReference>
<dbReference type="PRINTS" id="PR01590">
    <property type="entry name" value="HTHFIS"/>
</dbReference>
<dbReference type="PROSITE" id="PS00675">
    <property type="entry name" value="SIGMA54_INTERACT_1"/>
    <property type="match status" value="1"/>
</dbReference>
<organism evidence="8 9">
    <name type="scientific">Paracoccus fontiphilus</name>
    <dbReference type="NCBI Taxonomy" id="1815556"/>
    <lineage>
        <taxon>Bacteria</taxon>
        <taxon>Pseudomonadati</taxon>
        <taxon>Pseudomonadota</taxon>
        <taxon>Alphaproteobacteria</taxon>
        <taxon>Rhodobacterales</taxon>
        <taxon>Paracoccaceae</taxon>
        <taxon>Paracoccus</taxon>
    </lineage>
</organism>
<dbReference type="Gene3D" id="1.10.10.60">
    <property type="entry name" value="Homeodomain-like"/>
    <property type="match status" value="1"/>
</dbReference>
<dbReference type="InterPro" id="IPR027417">
    <property type="entry name" value="P-loop_NTPase"/>
</dbReference>
<dbReference type="Proteomes" id="UP001595557">
    <property type="component" value="Unassembled WGS sequence"/>
</dbReference>
<dbReference type="SUPFAM" id="SSF52540">
    <property type="entry name" value="P-loop containing nucleoside triphosphate hydrolases"/>
    <property type="match status" value="1"/>
</dbReference>
<keyword evidence="4" id="KW-0805">Transcription regulation</keyword>
<dbReference type="Gene3D" id="1.10.8.60">
    <property type="match status" value="1"/>
</dbReference>
<evidence type="ECO:0000256" key="2">
    <source>
        <dbReference type="ARBA" id="ARBA00022840"/>
    </source>
</evidence>
<evidence type="ECO:0000256" key="1">
    <source>
        <dbReference type="ARBA" id="ARBA00022741"/>
    </source>
</evidence>
<evidence type="ECO:0000256" key="6">
    <source>
        <dbReference type="ARBA" id="ARBA00023163"/>
    </source>
</evidence>
<dbReference type="PROSITE" id="PS00688">
    <property type="entry name" value="SIGMA54_INTERACT_3"/>
    <property type="match status" value="1"/>
</dbReference>
<keyword evidence="2" id="KW-0067">ATP-binding</keyword>
<evidence type="ECO:0000313" key="8">
    <source>
        <dbReference type="EMBL" id="MFC3167251.1"/>
    </source>
</evidence>
<protein>
    <submittedName>
        <fullName evidence="8">Sigma-54-dependent Fis family transcriptional regulator</fullName>
    </submittedName>
</protein>
<dbReference type="Pfam" id="PF02954">
    <property type="entry name" value="HTH_8"/>
    <property type="match status" value="1"/>
</dbReference>
<keyword evidence="5" id="KW-0238">DNA-binding</keyword>
<evidence type="ECO:0000256" key="3">
    <source>
        <dbReference type="ARBA" id="ARBA00023012"/>
    </source>
</evidence>
<dbReference type="Gene3D" id="3.30.450.40">
    <property type="match status" value="1"/>
</dbReference>
<proteinExistence type="predicted"/>